<evidence type="ECO:0000313" key="3">
    <source>
        <dbReference type="EMBL" id="RIB21104.1"/>
    </source>
</evidence>
<feature type="transmembrane region" description="Helical" evidence="2">
    <location>
        <begin position="20"/>
        <end position="45"/>
    </location>
</feature>
<organism evidence="3 4">
    <name type="scientific">Gigaspora rosea</name>
    <dbReference type="NCBI Taxonomy" id="44941"/>
    <lineage>
        <taxon>Eukaryota</taxon>
        <taxon>Fungi</taxon>
        <taxon>Fungi incertae sedis</taxon>
        <taxon>Mucoromycota</taxon>
        <taxon>Glomeromycotina</taxon>
        <taxon>Glomeromycetes</taxon>
        <taxon>Diversisporales</taxon>
        <taxon>Gigasporaceae</taxon>
        <taxon>Gigaspora</taxon>
    </lineage>
</organism>
<gene>
    <name evidence="3" type="ORF">C2G38_2177502</name>
</gene>
<dbReference type="OrthoDB" id="2436283at2759"/>
<dbReference type="EMBL" id="QKWP01000379">
    <property type="protein sequence ID" value="RIB21104.1"/>
    <property type="molecule type" value="Genomic_DNA"/>
</dbReference>
<dbReference type="Proteomes" id="UP000266673">
    <property type="component" value="Unassembled WGS sequence"/>
</dbReference>
<keyword evidence="2" id="KW-1133">Transmembrane helix</keyword>
<keyword evidence="2" id="KW-0472">Membrane</keyword>
<evidence type="ECO:0000256" key="2">
    <source>
        <dbReference type="SAM" id="Phobius"/>
    </source>
</evidence>
<feature type="compositionally biased region" description="Basic and acidic residues" evidence="1">
    <location>
        <begin position="94"/>
        <end position="104"/>
    </location>
</feature>
<evidence type="ECO:0000313" key="4">
    <source>
        <dbReference type="Proteomes" id="UP000266673"/>
    </source>
</evidence>
<feature type="compositionally biased region" description="Acidic residues" evidence="1">
    <location>
        <begin position="143"/>
        <end position="158"/>
    </location>
</feature>
<protein>
    <submittedName>
        <fullName evidence="3">Uncharacterized protein</fullName>
    </submittedName>
</protein>
<keyword evidence="2" id="KW-0812">Transmembrane</keyword>
<feature type="region of interest" description="Disordered" evidence="1">
    <location>
        <begin position="94"/>
        <end position="177"/>
    </location>
</feature>
<feature type="compositionally biased region" description="Polar residues" evidence="1">
    <location>
        <begin position="165"/>
        <end position="177"/>
    </location>
</feature>
<evidence type="ECO:0000256" key="1">
    <source>
        <dbReference type="SAM" id="MobiDB-lite"/>
    </source>
</evidence>
<sequence>MSSNNTSTDTNSATSQANNPIVIIIIVVAIVALTIGILVILYFHFQRKNKRKGLKPLMLSPSRVEPTPHKNITRAVDVQKHDVPSVVFDVTESEQRGIREKEAISEEESIGSPTLVREGLGGGLRRAPTRSMTMPMPSRGDEEFSSSEEEYDDDDDADTRDYSGVSQHQHFTNVGEP</sequence>
<dbReference type="AlphaFoldDB" id="A0A397VF75"/>
<comment type="caution">
    <text evidence="3">The sequence shown here is derived from an EMBL/GenBank/DDBJ whole genome shotgun (WGS) entry which is preliminary data.</text>
</comment>
<name>A0A397VF75_9GLOM</name>
<accession>A0A397VF75</accession>
<keyword evidence="4" id="KW-1185">Reference proteome</keyword>
<proteinExistence type="predicted"/>
<reference evidence="3 4" key="1">
    <citation type="submission" date="2018-06" db="EMBL/GenBank/DDBJ databases">
        <title>Comparative genomics reveals the genomic features of Rhizophagus irregularis, R. cerebriforme, R. diaphanum and Gigaspora rosea, and their symbiotic lifestyle signature.</title>
        <authorList>
            <person name="Morin E."/>
            <person name="San Clemente H."/>
            <person name="Chen E.C.H."/>
            <person name="De La Providencia I."/>
            <person name="Hainaut M."/>
            <person name="Kuo A."/>
            <person name="Kohler A."/>
            <person name="Murat C."/>
            <person name="Tang N."/>
            <person name="Roy S."/>
            <person name="Loubradou J."/>
            <person name="Henrissat B."/>
            <person name="Grigoriev I.V."/>
            <person name="Corradi N."/>
            <person name="Roux C."/>
            <person name="Martin F.M."/>
        </authorList>
    </citation>
    <scope>NUCLEOTIDE SEQUENCE [LARGE SCALE GENOMIC DNA]</scope>
    <source>
        <strain evidence="3 4">DAOM 194757</strain>
    </source>
</reference>